<evidence type="ECO:0000313" key="2">
    <source>
        <dbReference type="EMBL" id="VTR22047.1"/>
    </source>
</evidence>
<feature type="transmembrane region" description="Helical" evidence="1">
    <location>
        <begin position="107"/>
        <end position="131"/>
    </location>
</feature>
<keyword evidence="1" id="KW-0812">Transmembrane</keyword>
<feature type="transmembrane region" description="Helical" evidence="1">
    <location>
        <begin position="49"/>
        <end position="70"/>
    </location>
</feature>
<accession>A0A4U9TS11</accession>
<name>A0A4U9TS11_SERFO</name>
<feature type="transmembrane region" description="Helical" evidence="1">
    <location>
        <begin position="23"/>
        <end position="42"/>
    </location>
</feature>
<dbReference type="GO" id="GO:0015577">
    <property type="term" value="F:galactitol transmembrane transporter activity"/>
    <property type="evidence" value="ECO:0007669"/>
    <property type="project" value="InterPro"/>
</dbReference>
<reference evidence="2" key="1">
    <citation type="submission" date="2019-05" db="EMBL/GenBank/DDBJ databases">
        <authorList>
            <consortium name="Pathogen Informatics"/>
        </authorList>
    </citation>
    <scope>NUCLEOTIDE SEQUENCE [LARGE SCALE GENOMIC DNA]</scope>
    <source>
        <strain evidence="2">NCTC12965</strain>
    </source>
</reference>
<organism evidence="2">
    <name type="scientific">Serratia fonticola</name>
    <dbReference type="NCBI Taxonomy" id="47917"/>
    <lineage>
        <taxon>Bacteria</taxon>
        <taxon>Pseudomonadati</taxon>
        <taxon>Pseudomonadota</taxon>
        <taxon>Gammaproteobacteria</taxon>
        <taxon>Enterobacterales</taxon>
        <taxon>Yersiniaceae</taxon>
        <taxon>Serratia</taxon>
    </lineage>
</organism>
<proteinExistence type="predicted"/>
<dbReference type="EMBL" id="CABEEZ010000027">
    <property type="protein sequence ID" value="VTR22047.1"/>
    <property type="molecule type" value="Genomic_DNA"/>
</dbReference>
<gene>
    <name evidence="2" type="primary">gatC_3</name>
    <name evidence="2" type="ORF">NCTC12965_01417</name>
</gene>
<keyword evidence="1" id="KW-0472">Membrane</keyword>
<dbReference type="PANTHER" id="PTHR37324">
    <property type="entry name" value="PTS SYSTEM GALACTITOL-SPECIFIC EIIC COMPONENT"/>
    <property type="match status" value="1"/>
</dbReference>
<dbReference type="PANTHER" id="PTHR37324:SF2">
    <property type="entry name" value="PTS SYSTEM GALACTITOL-SPECIFIC EIIC COMPONENT"/>
    <property type="match status" value="1"/>
</dbReference>
<dbReference type="AlphaFoldDB" id="A0A4U9TS11"/>
<dbReference type="InterPro" id="IPR013853">
    <property type="entry name" value="EIIC-GAT"/>
</dbReference>
<dbReference type="GO" id="GO:0005886">
    <property type="term" value="C:plasma membrane"/>
    <property type="evidence" value="ECO:0007669"/>
    <property type="project" value="TreeGrafter"/>
</dbReference>
<evidence type="ECO:0000256" key="1">
    <source>
        <dbReference type="SAM" id="Phobius"/>
    </source>
</evidence>
<keyword evidence="1" id="KW-1133">Transmembrane helix</keyword>
<sequence length="149" mass="16230">MVPLTILISTILPFNTMMPFADIPYLPIFVVFGTVACNGNMFRGLINGIVIVCGILWFGSDLAVVSQALAEQAHLNVPKEMMASSIDGGSHAISYIFYKMFEVFNTLHPLVLCGLALATTGIIIIVLRLIFNIKQQPAATVMLAENKQD</sequence>
<protein>
    <submittedName>
        <fullName evidence="2">PTS system galactitol-specific EIIC component</fullName>
    </submittedName>
</protein>